<feature type="transmembrane region" description="Helical" evidence="5">
    <location>
        <begin position="216"/>
        <end position="233"/>
    </location>
</feature>
<evidence type="ECO:0000313" key="8">
    <source>
        <dbReference type="EMBL" id="GGC16111.1"/>
    </source>
</evidence>
<evidence type="ECO:0000256" key="2">
    <source>
        <dbReference type="ARBA" id="ARBA00022723"/>
    </source>
</evidence>
<evidence type="ECO:0000259" key="7">
    <source>
        <dbReference type="PROSITE" id="PS51007"/>
    </source>
</evidence>
<feature type="domain" description="Cytochrome c" evidence="7">
    <location>
        <begin position="31"/>
        <end position="123"/>
    </location>
</feature>
<dbReference type="Pfam" id="PF00034">
    <property type="entry name" value="Cytochrom_C"/>
    <property type="match status" value="1"/>
</dbReference>
<dbReference type="Gene3D" id="3.90.10.10">
    <property type="entry name" value="Cytochrome C3"/>
    <property type="match status" value="2"/>
</dbReference>
<keyword evidence="5" id="KW-1133">Transmembrane helix</keyword>
<dbReference type="SUPFAM" id="SSF46626">
    <property type="entry name" value="Cytochrome c"/>
    <property type="match status" value="1"/>
</dbReference>
<accession>A0ABQ1L098</accession>
<dbReference type="InterPro" id="IPR029467">
    <property type="entry name" value="Cyt_c7-like"/>
</dbReference>
<evidence type="ECO:0000256" key="4">
    <source>
        <dbReference type="PROSITE-ProRule" id="PRU00433"/>
    </source>
</evidence>
<sequence>MRNISLVFRRIVRPVSVALVLLLVVSSLQAQDAKEGETIFKANCSSCHKVFGKFLGPELAGVNERHDEAWLLKWIHNAPAMIASGDPAALELDAQYPAAAMTAFPQLQEGQIKSILAYIKSEEEKKAAGDAAGGATGSGNGAAAAASGDASNFMIIGLVAVIALAFVVILVLNRVIRTLERVIANSKDLIPEPELTEKEGKDYLGKLKKLAKNKKLVFFAVLMLVVFLGSAGWKTLWNVGVHEGYQPVQPIKFSHQLHAGVNQIECQYCHGGAFKSKNASIPSANVCMNCHKAITASDKYDGELSPEIAKIYRALDYNPETMEYGPNQRPIEWVRIHNLPDFAYFNHSQHVVVAGVECQTCHGPIETMAEVYQYSPLTMKWCVDCHQKTEVNHQGNAYYDQLIAAHEKLKKGEKVTAAMLGGLECGKCHY</sequence>
<evidence type="ECO:0000256" key="3">
    <source>
        <dbReference type="ARBA" id="ARBA00023004"/>
    </source>
</evidence>
<comment type="caution">
    <text evidence="8">The sequence shown here is derived from an EMBL/GenBank/DDBJ whole genome shotgun (WGS) entry which is preliminary data.</text>
</comment>
<keyword evidence="3 4" id="KW-0408">Iron</keyword>
<gene>
    <name evidence="8" type="primary">actA</name>
    <name evidence="8" type="ORF">GCM10011386_04890</name>
</gene>
<keyword evidence="5" id="KW-0812">Transmembrane</keyword>
<dbReference type="PANTHER" id="PTHR39425:SF1">
    <property type="entry name" value="CYTOCHROME C7-LIKE DOMAIN-CONTAINING PROTEIN"/>
    <property type="match status" value="1"/>
</dbReference>
<feature type="chain" id="PRO_5047362362" evidence="6">
    <location>
        <begin position="31"/>
        <end position="430"/>
    </location>
</feature>
<dbReference type="CDD" id="cd08168">
    <property type="entry name" value="Cytochrom_C3"/>
    <property type="match status" value="2"/>
</dbReference>
<keyword evidence="6" id="KW-0732">Signal</keyword>
<evidence type="ECO:0000256" key="5">
    <source>
        <dbReference type="SAM" id="Phobius"/>
    </source>
</evidence>
<dbReference type="PROSITE" id="PS51007">
    <property type="entry name" value="CYTC"/>
    <property type="match status" value="1"/>
</dbReference>
<feature type="signal peptide" evidence="6">
    <location>
        <begin position="1"/>
        <end position="30"/>
    </location>
</feature>
<dbReference type="InterPro" id="IPR009056">
    <property type="entry name" value="Cyt_c-like_dom"/>
</dbReference>
<keyword evidence="1 4" id="KW-0349">Heme</keyword>
<reference evidence="9" key="1">
    <citation type="journal article" date="2019" name="Int. J. Syst. Evol. Microbiol.">
        <title>The Global Catalogue of Microorganisms (GCM) 10K type strain sequencing project: providing services to taxonomists for standard genome sequencing and annotation.</title>
        <authorList>
            <consortium name="The Broad Institute Genomics Platform"/>
            <consortium name="The Broad Institute Genome Sequencing Center for Infectious Disease"/>
            <person name="Wu L."/>
            <person name="Ma J."/>
        </authorList>
    </citation>
    <scope>NUCLEOTIDE SEQUENCE [LARGE SCALE GENOMIC DNA]</scope>
    <source>
        <strain evidence="9">CGMCC 1.15342</strain>
    </source>
</reference>
<evidence type="ECO:0000256" key="6">
    <source>
        <dbReference type="SAM" id="SignalP"/>
    </source>
</evidence>
<dbReference type="PANTHER" id="PTHR39425">
    <property type="entry name" value="LIPOPROTEIN CYTOCHROME C"/>
    <property type="match status" value="1"/>
</dbReference>
<keyword evidence="2 4" id="KW-0479">Metal-binding</keyword>
<dbReference type="InterPro" id="IPR036909">
    <property type="entry name" value="Cyt_c-like_dom_sf"/>
</dbReference>
<evidence type="ECO:0000313" key="9">
    <source>
        <dbReference type="Proteomes" id="UP000597338"/>
    </source>
</evidence>
<dbReference type="Gene3D" id="1.10.760.10">
    <property type="entry name" value="Cytochrome c-like domain"/>
    <property type="match status" value="1"/>
</dbReference>
<dbReference type="Pfam" id="PF14522">
    <property type="entry name" value="Cytochrome_C7"/>
    <property type="match status" value="1"/>
</dbReference>
<evidence type="ECO:0000256" key="1">
    <source>
        <dbReference type="ARBA" id="ARBA00022617"/>
    </source>
</evidence>
<keyword evidence="9" id="KW-1185">Reference proteome</keyword>
<dbReference type="EMBL" id="BMIK01000001">
    <property type="protein sequence ID" value="GGC16111.1"/>
    <property type="molecule type" value="Genomic_DNA"/>
</dbReference>
<dbReference type="SUPFAM" id="SSF48695">
    <property type="entry name" value="Multiheme cytochromes"/>
    <property type="match status" value="1"/>
</dbReference>
<protein>
    <submittedName>
        <fullName evidence="8">Cytochrome c</fullName>
    </submittedName>
</protein>
<dbReference type="InterPro" id="IPR036280">
    <property type="entry name" value="Multihaem_cyt_sf"/>
</dbReference>
<feature type="transmembrane region" description="Helical" evidence="5">
    <location>
        <begin position="153"/>
        <end position="172"/>
    </location>
</feature>
<dbReference type="RefSeq" id="WP_188746995.1">
    <property type="nucleotide sequence ID" value="NZ_BMIK01000001.1"/>
</dbReference>
<proteinExistence type="predicted"/>
<dbReference type="Proteomes" id="UP000597338">
    <property type="component" value="Unassembled WGS sequence"/>
</dbReference>
<keyword evidence="5" id="KW-0472">Membrane</keyword>
<name>A0ABQ1L098_9SPHI</name>
<organism evidence="8 9">
    <name type="scientific">Parapedobacter defluvii</name>
    <dbReference type="NCBI Taxonomy" id="2045106"/>
    <lineage>
        <taxon>Bacteria</taxon>
        <taxon>Pseudomonadati</taxon>
        <taxon>Bacteroidota</taxon>
        <taxon>Sphingobacteriia</taxon>
        <taxon>Sphingobacteriales</taxon>
        <taxon>Sphingobacteriaceae</taxon>
        <taxon>Parapedobacter</taxon>
    </lineage>
</organism>